<dbReference type="InterPro" id="IPR015590">
    <property type="entry name" value="Aldehyde_DH_dom"/>
</dbReference>
<dbReference type="PROSITE" id="PS00687">
    <property type="entry name" value="ALDEHYDE_DEHYDR_GLU"/>
    <property type="match status" value="1"/>
</dbReference>
<dbReference type="Proteomes" id="UP001597353">
    <property type="component" value="Unassembled WGS sequence"/>
</dbReference>
<dbReference type="Gene3D" id="3.40.309.10">
    <property type="entry name" value="Aldehyde Dehydrogenase, Chain A, domain 2"/>
    <property type="match status" value="1"/>
</dbReference>
<dbReference type="InterPro" id="IPR029510">
    <property type="entry name" value="Ald_DH_CS_GLU"/>
</dbReference>
<evidence type="ECO:0000256" key="2">
    <source>
        <dbReference type="PROSITE-ProRule" id="PRU10007"/>
    </source>
</evidence>
<feature type="domain" description="Aldehyde dehydrogenase" evidence="4">
    <location>
        <begin position="33"/>
        <end position="483"/>
    </location>
</feature>
<dbReference type="InterPro" id="IPR016162">
    <property type="entry name" value="Ald_DH_N"/>
</dbReference>
<dbReference type="EMBL" id="JBHUGH010000002">
    <property type="protein sequence ID" value="MFD1910999.1"/>
    <property type="molecule type" value="Genomic_DNA"/>
</dbReference>
<keyword evidence="6" id="KW-1185">Reference proteome</keyword>
<dbReference type="InterPro" id="IPR016163">
    <property type="entry name" value="Ald_DH_C"/>
</dbReference>
<dbReference type="InterPro" id="IPR016161">
    <property type="entry name" value="Ald_DH/histidinol_DH"/>
</dbReference>
<dbReference type="PROSITE" id="PS00070">
    <property type="entry name" value="ALDEHYDE_DEHYDR_CYS"/>
    <property type="match status" value="1"/>
</dbReference>
<feature type="active site" evidence="2">
    <location>
        <position position="259"/>
    </location>
</feature>
<protein>
    <submittedName>
        <fullName evidence="5">Aldehyde dehydrogenase family protein</fullName>
    </submittedName>
</protein>
<dbReference type="Pfam" id="PF00171">
    <property type="entry name" value="Aldedh"/>
    <property type="match status" value="1"/>
</dbReference>
<reference evidence="6" key="1">
    <citation type="journal article" date="2019" name="Int. J. Syst. Evol. Microbiol.">
        <title>The Global Catalogue of Microorganisms (GCM) 10K type strain sequencing project: providing services to taxonomists for standard genome sequencing and annotation.</title>
        <authorList>
            <consortium name="The Broad Institute Genomics Platform"/>
            <consortium name="The Broad Institute Genome Sequencing Center for Infectious Disease"/>
            <person name="Wu L."/>
            <person name="Ma J."/>
        </authorList>
    </citation>
    <scope>NUCLEOTIDE SEQUENCE [LARGE SCALE GENOMIC DNA]</scope>
    <source>
        <strain evidence="6">CGMCC 4.7242</strain>
    </source>
</reference>
<name>A0ABW4S2G5_9RHOB</name>
<sequence>MNEHTTIKVPPEDGNFFSAPYHLSIAGKLVQADETFDVINPATGEVFAQAPSATAEQLDEAIAAAKTAFKSWSALSYDEREVYLKKFADALEEKRDELAYLLTLEQGKPLGTMATPEVDQSISYIRQIAERRIPVEIVEENANHVVELHHVPLGVVGGITPWNFPVLLSLWKIAPALITGNTFVLKPTPFTPLTALRYGEIAQSVLPKGVLSVVTGGDALGPQLTNHPDIAKISFTGSTETGKHVLRAAAGSIKRVTLELGGNDAAIVLPDADYQAIIPQLFWGALGHQGQWCVGIKRLYIPRSIHAEFVKAFVDYAKTVKVGNGLDADVGVGPVQNKMQFEKLKTFLADIKANGQNIVLGGEIDESQSGYFFPITVVDNPPEDSKIVQEEQFGPIVPILVYDDVDEAVERANDSIWGLGGSVWGRDTKAAVEVANRIEAGMVWVNEIHTQGVDIPFGGVKQSGLGTEHGREGRELFTNPKTVLIHK</sequence>
<evidence type="ECO:0000259" key="4">
    <source>
        <dbReference type="Pfam" id="PF00171"/>
    </source>
</evidence>
<comment type="caution">
    <text evidence="5">The sequence shown here is derived from an EMBL/GenBank/DDBJ whole genome shotgun (WGS) entry which is preliminary data.</text>
</comment>
<dbReference type="PANTHER" id="PTHR11699">
    <property type="entry name" value="ALDEHYDE DEHYDROGENASE-RELATED"/>
    <property type="match status" value="1"/>
</dbReference>
<evidence type="ECO:0000256" key="1">
    <source>
        <dbReference type="ARBA" id="ARBA00023002"/>
    </source>
</evidence>
<dbReference type="InterPro" id="IPR016160">
    <property type="entry name" value="Ald_DH_CS_CYS"/>
</dbReference>
<gene>
    <name evidence="5" type="ORF">ACFSGJ_02075</name>
</gene>
<keyword evidence="1 3" id="KW-0560">Oxidoreductase</keyword>
<dbReference type="CDD" id="cd07106">
    <property type="entry name" value="ALDH_AldA-AAD23400"/>
    <property type="match status" value="1"/>
</dbReference>
<dbReference type="InterPro" id="IPR044086">
    <property type="entry name" value="LUC3-like"/>
</dbReference>
<dbReference type="Gene3D" id="3.40.605.10">
    <property type="entry name" value="Aldehyde Dehydrogenase, Chain A, domain 1"/>
    <property type="match status" value="1"/>
</dbReference>
<organism evidence="5 6">
    <name type="scientific">Halodurantibacterium flavum</name>
    <dbReference type="NCBI Taxonomy" id="1382802"/>
    <lineage>
        <taxon>Bacteria</taxon>
        <taxon>Pseudomonadati</taxon>
        <taxon>Pseudomonadota</taxon>
        <taxon>Alphaproteobacteria</taxon>
        <taxon>Rhodobacterales</taxon>
        <taxon>Paracoccaceae</taxon>
        <taxon>Halodurantibacterium</taxon>
    </lineage>
</organism>
<comment type="similarity">
    <text evidence="3">Belongs to the aldehyde dehydrogenase family.</text>
</comment>
<evidence type="ECO:0000313" key="6">
    <source>
        <dbReference type="Proteomes" id="UP001597353"/>
    </source>
</evidence>
<dbReference type="RefSeq" id="WP_390259075.1">
    <property type="nucleotide sequence ID" value="NZ_JBHUGH010000002.1"/>
</dbReference>
<proteinExistence type="inferred from homology"/>
<evidence type="ECO:0000313" key="5">
    <source>
        <dbReference type="EMBL" id="MFD1910999.1"/>
    </source>
</evidence>
<dbReference type="SUPFAM" id="SSF53720">
    <property type="entry name" value="ALDH-like"/>
    <property type="match status" value="1"/>
</dbReference>
<accession>A0ABW4S2G5</accession>
<evidence type="ECO:0000256" key="3">
    <source>
        <dbReference type="RuleBase" id="RU003345"/>
    </source>
</evidence>